<reference evidence="2" key="1">
    <citation type="submission" date="2016-11" db="UniProtKB">
        <authorList>
            <consortium name="WormBaseParasite"/>
        </authorList>
    </citation>
    <scope>IDENTIFICATION</scope>
</reference>
<dbReference type="AlphaFoldDB" id="A0A1I7WWW1"/>
<evidence type="ECO:0000313" key="1">
    <source>
        <dbReference type="Proteomes" id="UP000095283"/>
    </source>
</evidence>
<proteinExistence type="predicted"/>
<keyword evidence="1" id="KW-1185">Reference proteome</keyword>
<organism evidence="1 2">
    <name type="scientific">Heterorhabditis bacteriophora</name>
    <name type="common">Entomopathogenic nematode worm</name>
    <dbReference type="NCBI Taxonomy" id="37862"/>
    <lineage>
        <taxon>Eukaryota</taxon>
        <taxon>Metazoa</taxon>
        <taxon>Ecdysozoa</taxon>
        <taxon>Nematoda</taxon>
        <taxon>Chromadorea</taxon>
        <taxon>Rhabditida</taxon>
        <taxon>Rhabditina</taxon>
        <taxon>Rhabditomorpha</taxon>
        <taxon>Strongyloidea</taxon>
        <taxon>Heterorhabditidae</taxon>
        <taxon>Heterorhabditis</taxon>
    </lineage>
</organism>
<protein>
    <submittedName>
        <fullName evidence="2">Uncharacterized protein</fullName>
    </submittedName>
</protein>
<dbReference type="Proteomes" id="UP000095283">
    <property type="component" value="Unplaced"/>
</dbReference>
<dbReference type="WBParaSite" id="Hba_09673">
    <property type="protein sequence ID" value="Hba_09673"/>
    <property type="gene ID" value="Hba_09673"/>
</dbReference>
<name>A0A1I7WWW1_HETBA</name>
<sequence length="26" mass="3140">MFIGICCFKEDYINYSISFVCLFVHF</sequence>
<evidence type="ECO:0000313" key="2">
    <source>
        <dbReference type="WBParaSite" id="Hba_09673"/>
    </source>
</evidence>
<accession>A0A1I7WWW1</accession>